<dbReference type="RefSeq" id="WP_163176806.1">
    <property type="nucleotide sequence ID" value="NZ_JAAIWM010000001.1"/>
</dbReference>
<evidence type="ECO:0000313" key="7">
    <source>
        <dbReference type="Proteomes" id="UP000481043"/>
    </source>
</evidence>
<name>A0A6M0Q3J3_9BACI</name>
<evidence type="ECO:0000259" key="5">
    <source>
        <dbReference type="Pfam" id="PF01258"/>
    </source>
</evidence>
<keyword evidence="7" id="KW-1185">Reference proteome</keyword>
<dbReference type="Pfam" id="PF01258">
    <property type="entry name" value="zf-dskA_traR"/>
    <property type="match status" value="1"/>
</dbReference>
<dbReference type="Gene3D" id="1.20.120.910">
    <property type="entry name" value="DksA, coiled-coil domain"/>
    <property type="match status" value="1"/>
</dbReference>
<reference evidence="6 7" key="1">
    <citation type="submission" date="2020-02" db="EMBL/GenBank/DDBJ databases">
        <title>Bacillus aquiflavi sp. nov., isolated from yellow water of strong flavor Chinese baijiu in Yibin region of China.</title>
        <authorList>
            <person name="Xie J."/>
        </authorList>
    </citation>
    <scope>NUCLEOTIDE SEQUENCE [LARGE SCALE GENOMIC DNA]</scope>
    <source>
        <strain evidence="6 7">SA4</strain>
    </source>
</reference>
<organism evidence="6 7">
    <name type="scientific">Bacillus mesophilus</name>
    <dbReference type="NCBI Taxonomy" id="1808955"/>
    <lineage>
        <taxon>Bacteria</taxon>
        <taxon>Bacillati</taxon>
        <taxon>Bacillota</taxon>
        <taxon>Bacilli</taxon>
        <taxon>Bacillales</taxon>
        <taxon>Bacillaceae</taxon>
        <taxon>Bacillus</taxon>
    </lineage>
</organism>
<evidence type="ECO:0000256" key="1">
    <source>
        <dbReference type="ARBA" id="ARBA00022723"/>
    </source>
</evidence>
<dbReference type="PANTHER" id="PTHR33823:SF5">
    <property type="entry name" value="DNAK SUPPRESSOR PROTEIN"/>
    <property type="match status" value="1"/>
</dbReference>
<protein>
    <recommendedName>
        <fullName evidence="5">Zinc finger DksA/TraR C4-type domain-containing protein</fullName>
    </recommendedName>
</protein>
<keyword evidence="2" id="KW-0863">Zinc-finger</keyword>
<dbReference type="GO" id="GO:0008270">
    <property type="term" value="F:zinc ion binding"/>
    <property type="evidence" value="ECO:0007669"/>
    <property type="project" value="UniProtKB-KW"/>
</dbReference>
<dbReference type="InterPro" id="IPR000962">
    <property type="entry name" value="Znf_DskA_TraR"/>
</dbReference>
<sequence>MNMDFNEIHSELLVMKQELESRLQDGSGSVYEEMATEPLFRNNQDEKKILIQKHIQDDLIDVKRALIKIDFGIYGYCEETGEPIPLEKLKTLPTARSLQDFTYSELVRV</sequence>
<feature type="domain" description="Zinc finger DksA/TraR C4-type" evidence="5">
    <location>
        <begin position="72"/>
        <end position="96"/>
    </location>
</feature>
<evidence type="ECO:0000256" key="2">
    <source>
        <dbReference type="ARBA" id="ARBA00022771"/>
    </source>
</evidence>
<dbReference type="Proteomes" id="UP000481043">
    <property type="component" value="Unassembled WGS sequence"/>
</dbReference>
<keyword evidence="1" id="KW-0479">Metal-binding</keyword>
<evidence type="ECO:0000256" key="4">
    <source>
        <dbReference type="PROSITE-ProRule" id="PRU00510"/>
    </source>
</evidence>
<dbReference type="PANTHER" id="PTHR33823">
    <property type="entry name" value="RNA POLYMERASE-BINDING TRANSCRIPTION FACTOR DKSA-RELATED"/>
    <property type="match status" value="1"/>
</dbReference>
<evidence type="ECO:0000313" key="6">
    <source>
        <dbReference type="EMBL" id="NEY70309.1"/>
    </source>
</evidence>
<dbReference type="AlphaFoldDB" id="A0A6M0Q3J3"/>
<keyword evidence="3" id="KW-0862">Zinc</keyword>
<accession>A0A6M0Q3J3</accession>
<proteinExistence type="predicted"/>
<dbReference type="PROSITE" id="PS51128">
    <property type="entry name" value="ZF_DKSA_2"/>
    <property type="match status" value="1"/>
</dbReference>
<dbReference type="EMBL" id="JAAIWM010000001">
    <property type="protein sequence ID" value="NEY70309.1"/>
    <property type="molecule type" value="Genomic_DNA"/>
</dbReference>
<comment type="caution">
    <text evidence="4">Lacks conserved residue(s) required for the propagation of feature annotation.</text>
</comment>
<evidence type="ECO:0000256" key="3">
    <source>
        <dbReference type="ARBA" id="ARBA00022833"/>
    </source>
</evidence>
<comment type="caution">
    <text evidence="6">The sequence shown here is derived from an EMBL/GenBank/DDBJ whole genome shotgun (WGS) entry which is preliminary data.</text>
</comment>
<gene>
    <name evidence="6" type="ORF">G4D63_01020</name>
</gene>